<sequence length="345" mass="37820">DPDPDLFHTNDLTPPLVTPPGAGCLPFPPKKMIVTFLNELPDETVELYWMDHDNGGGRHKAGTVPPRGGFTNIETVSGHEFSYDAGGVRHYIKATEKNHEHGQILIVGGMETIAVRCELGQDESGEASEGGKSKLSSMFARGSGDDGDAAKQSLEMLIKPYWSPMGASRFLELVRAGYYDGVALNRVVPGFLMQMEKDVDLRRRYQGATIADDDAAEGRDSIRRTLGQSASIFKPGFLSFAGSGADSRTTEIFVVMPDTPQAQLDYFGTNSWETPFGYLSGPSDLDLLSKIKAYGDMPPWGEGPESSRIYLDDGYEYLAENFPELDYISKCYVVDEQTELAGDEL</sequence>
<evidence type="ECO:0000259" key="2">
    <source>
        <dbReference type="PROSITE" id="PS50072"/>
    </source>
</evidence>
<protein>
    <recommendedName>
        <fullName evidence="2">PPIase cyclophilin-type domain-containing protein</fullName>
    </recommendedName>
</protein>
<feature type="domain" description="PPIase cyclophilin-type" evidence="2">
    <location>
        <begin position="163"/>
        <end position="315"/>
    </location>
</feature>
<dbReference type="SUPFAM" id="SSF50891">
    <property type="entry name" value="Cyclophilin-like"/>
    <property type="match status" value="1"/>
</dbReference>
<dbReference type="Proteomes" id="UP000266841">
    <property type="component" value="Unassembled WGS sequence"/>
</dbReference>
<gene>
    <name evidence="3" type="ORF">THAOC_01460</name>
</gene>
<dbReference type="OrthoDB" id="42106at2759"/>
<dbReference type="EMBL" id="AGNL01001737">
    <property type="protein sequence ID" value="EJK76758.1"/>
    <property type="molecule type" value="Genomic_DNA"/>
</dbReference>
<dbReference type="OMA" id="EARTTWH"/>
<keyword evidence="4" id="KW-1185">Reference proteome</keyword>
<feature type="non-terminal residue" evidence="3">
    <location>
        <position position="1"/>
    </location>
</feature>
<comment type="caution">
    <text evidence="3">The sequence shown here is derived from an EMBL/GenBank/DDBJ whole genome shotgun (WGS) entry which is preliminary data.</text>
</comment>
<dbReference type="InterPro" id="IPR002130">
    <property type="entry name" value="Cyclophilin-type_PPIase_dom"/>
</dbReference>
<feature type="region of interest" description="Disordered" evidence="1">
    <location>
        <begin position="122"/>
        <end position="146"/>
    </location>
</feature>
<name>K0TDK4_THAOC</name>
<dbReference type="InterPro" id="IPR029000">
    <property type="entry name" value="Cyclophilin-like_dom_sf"/>
</dbReference>
<dbReference type="Gene3D" id="2.40.100.10">
    <property type="entry name" value="Cyclophilin-like"/>
    <property type="match status" value="1"/>
</dbReference>
<dbReference type="AlphaFoldDB" id="K0TDK4"/>
<accession>K0TDK4</accession>
<proteinExistence type="predicted"/>
<dbReference type="Pfam" id="PF00160">
    <property type="entry name" value="Pro_isomerase"/>
    <property type="match status" value="1"/>
</dbReference>
<reference evidence="3 4" key="1">
    <citation type="journal article" date="2012" name="Genome Biol.">
        <title>Genome and low-iron response of an oceanic diatom adapted to chronic iron limitation.</title>
        <authorList>
            <person name="Lommer M."/>
            <person name="Specht M."/>
            <person name="Roy A.S."/>
            <person name="Kraemer L."/>
            <person name="Andreson R."/>
            <person name="Gutowska M.A."/>
            <person name="Wolf J."/>
            <person name="Bergner S.V."/>
            <person name="Schilhabel M.B."/>
            <person name="Klostermeier U.C."/>
            <person name="Beiko R.G."/>
            <person name="Rosenstiel P."/>
            <person name="Hippler M."/>
            <person name="Laroche J."/>
        </authorList>
    </citation>
    <scope>NUCLEOTIDE SEQUENCE [LARGE SCALE GENOMIC DNA]</scope>
    <source>
        <strain evidence="3 4">CCMP1005</strain>
    </source>
</reference>
<organism evidence="3 4">
    <name type="scientific">Thalassiosira oceanica</name>
    <name type="common">Marine diatom</name>
    <dbReference type="NCBI Taxonomy" id="159749"/>
    <lineage>
        <taxon>Eukaryota</taxon>
        <taxon>Sar</taxon>
        <taxon>Stramenopiles</taxon>
        <taxon>Ochrophyta</taxon>
        <taxon>Bacillariophyta</taxon>
        <taxon>Coscinodiscophyceae</taxon>
        <taxon>Thalassiosirophycidae</taxon>
        <taxon>Thalassiosirales</taxon>
        <taxon>Thalassiosiraceae</taxon>
        <taxon>Thalassiosira</taxon>
    </lineage>
</organism>
<evidence type="ECO:0000256" key="1">
    <source>
        <dbReference type="SAM" id="MobiDB-lite"/>
    </source>
</evidence>
<dbReference type="eggNOG" id="ENOG502RRCF">
    <property type="taxonomic scope" value="Eukaryota"/>
</dbReference>
<evidence type="ECO:0000313" key="3">
    <source>
        <dbReference type="EMBL" id="EJK76758.1"/>
    </source>
</evidence>
<evidence type="ECO:0000313" key="4">
    <source>
        <dbReference type="Proteomes" id="UP000266841"/>
    </source>
</evidence>
<dbReference type="PROSITE" id="PS50072">
    <property type="entry name" value="CSA_PPIASE_2"/>
    <property type="match status" value="1"/>
</dbReference>
<dbReference type="GO" id="GO:0003755">
    <property type="term" value="F:peptidyl-prolyl cis-trans isomerase activity"/>
    <property type="evidence" value="ECO:0007669"/>
    <property type="project" value="InterPro"/>
</dbReference>